<evidence type="ECO:0000256" key="1">
    <source>
        <dbReference type="SAM" id="MobiDB-lite"/>
    </source>
</evidence>
<sequence length="68" mass="6698">MNERKPQGTKDPRIPGAGGTFPGDDAPVGTPGTGEDVCPDCGGKGQLQEQICANCGGSGKVIRGISGG</sequence>
<proteinExistence type="predicted"/>
<evidence type="ECO:0008006" key="4">
    <source>
        <dbReference type="Google" id="ProtNLM"/>
    </source>
</evidence>
<dbReference type="Proteomes" id="UP001526430">
    <property type="component" value="Unassembled WGS sequence"/>
</dbReference>
<accession>A0ABT3NU70</accession>
<evidence type="ECO:0000313" key="2">
    <source>
        <dbReference type="EMBL" id="MCW8085706.1"/>
    </source>
</evidence>
<organism evidence="2 3">
    <name type="scientific">Sabulicella glaciei</name>
    <dbReference type="NCBI Taxonomy" id="2984948"/>
    <lineage>
        <taxon>Bacteria</taxon>
        <taxon>Pseudomonadati</taxon>
        <taxon>Pseudomonadota</taxon>
        <taxon>Alphaproteobacteria</taxon>
        <taxon>Acetobacterales</taxon>
        <taxon>Acetobacteraceae</taxon>
        <taxon>Sabulicella</taxon>
    </lineage>
</organism>
<dbReference type="Gene3D" id="6.20.20.10">
    <property type="match status" value="1"/>
</dbReference>
<feature type="compositionally biased region" description="Basic and acidic residues" evidence="1">
    <location>
        <begin position="1"/>
        <end position="13"/>
    </location>
</feature>
<dbReference type="SUPFAM" id="SSF57938">
    <property type="entry name" value="DnaJ/Hsp40 cysteine-rich domain"/>
    <property type="match status" value="1"/>
</dbReference>
<name>A0ABT3NU70_9PROT</name>
<dbReference type="InterPro" id="IPR036410">
    <property type="entry name" value="HSP_DnaJ_Cys-rich_dom_sf"/>
</dbReference>
<keyword evidence="3" id="KW-1185">Reference proteome</keyword>
<comment type="caution">
    <text evidence="2">The sequence shown here is derived from an EMBL/GenBank/DDBJ whole genome shotgun (WGS) entry which is preliminary data.</text>
</comment>
<feature type="region of interest" description="Disordered" evidence="1">
    <location>
        <begin position="1"/>
        <end position="40"/>
    </location>
</feature>
<protein>
    <recommendedName>
        <fullName evidence="4">Chaperone protein DnaJ</fullName>
    </recommendedName>
</protein>
<gene>
    <name evidence="2" type="ORF">OF850_08720</name>
</gene>
<dbReference type="EMBL" id="JAPFQI010000004">
    <property type="protein sequence ID" value="MCW8085706.1"/>
    <property type="molecule type" value="Genomic_DNA"/>
</dbReference>
<reference evidence="2 3" key="1">
    <citation type="submission" date="2022-10" db="EMBL/GenBank/DDBJ databases">
        <title>Roseococcus glaciei nov., sp. nov., isolated from glacier.</title>
        <authorList>
            <person name="Liu Q."/>
            <person name="Xin Y.-H."/>
        </authorList>
    </citation>
    <scope>NUCLEOTIDE SEQUENCE [LARGE SCALE GENOMIC DNA]</scope>
    <source>
        <strain evidence="2 3">MDT2-1-1</strain>
    </source>
</reference>
<evidence type="ECO:0000313" key="3">
    <source>
        <dbReference type="Proteomes" id="UP001526430"/>
    </source>
</evidence>